<evidence type="ECO:0000256" key="11">
    <source>
        <dbReference type="ARBA" id="ARBA00023136"/>
    </source>
</evidence>
<dbReference type="SUPFAM" id="SSF49265">
    <property type="entry name" value="Fibronectin type III"/>
    <property type="match status" value="3"/>
</dbReference>
<evidence type="ECO:0000313" key="18">
    <source>
        <dbReference type="Proteomes" id="UP001159405"/>
    </source>
</evidence>
<reference evidence="17 18" key="1">
    <citation type="submission" date="2022-05" db="EMBL/GenBank/DDBJ databases">
        <authorList>
            <consortium name="Genoscope - CEA"/>
            <person name="William W."/>
        </authorList>
    </citation>
    <scope>NUCLEOTIDE SEQUENCE [LARGE SCALE GENOMIC DNA]</scope>
</reference>
<dbReference type="CDD" id="cd00057">
    <property type="entry name" value="FA58C"/>
    <property type="match status" value="2"/>
</dbReference>
<dbReference type="SUPFAM" id="SSF49785">
    <property type="entry name" value="Galactose-binding domain-like"/>
    <property type="match status" value="4"/>
</dbReference>
<feature type="non-terminal residue" evidence="17">
    <location>
        <position position="1"/>
    </location>
</feature>
<feature type="domain" description="Fibronectin type-III" evidence="16">
    <location>
        <begin position="601"/>
        <end position="696"/>
    </location>
</feature>
<dbReference type="InterPro" id="IPR008979">
    <property type="entry name" value="Galactose-bd-like_sf"/>
</dbReference>
<keyword evidence="18" id="KW-1185">Reference proteome</keyword>
<dbReference type="Pfam" id="PF00041">
    <property type="entry name" value="fn3"/>
    <property type="match status" value="3"/>
</dbReference>
<dbReference type="Pfam" id="PF00754">
    <property type="entry name" value="F5_F8_type_C"/>
    <property type="match status" value="2"/>
</dbReference>
<dbReference type="InterPro" id="IPR057598">
    <property type="entry name" value="Fn3_PTPRU"/>
</dbReference>
<comment type="function">
    <text evidence="1">Acts as a defensive agent. Recognizes blood group fucosylated oligosaccharides including A, B, H and Lewis B-type antigens. Does not recognize Lewis A antigen and has low affinity for monovalent haptens.</text>
</comment>
<dbReference type="InterPro" id="IPR013783">
    <property type="entry name" value="Ig-like_fold"/>
</dbReference>
<keyword evidence="5" id="KW-0812">Transmembrane</keyword>
<dbReference type="Gene3D" id="2.60.40.10">
    <property type="entry name" value="Immunoglobulins"/>
    <property type="match status" value="4"/>
</dbReference>
<evidence type="ECO:0000256" key="12">
    <source>
        <dbReference type="ARBA" id="ARBA00023157"/>
    </source>
</evidence>
<comment type="similarity">
    <text evidence="3">Belongs to the fucolectin family.</text>
</comment>
<keyword evidence="8" id="KW-0430">Lectin</keyword>
<feature type="compositionally biased region" description="Polar residues" evidence="14">
    <location>
        <begin position="465"/>
        <end position="475"/>
    </location>
</feature>
<comment type="caution">
    <text evidence="17">The sequence shown here is derived from an EMBL/GenBank/DDBJ whole genome shotgun (WGS) entry which is preliminary data.</text>
</comment>
<proteinExistence type="inferred from homology"/>
<dbReference type="PANTHER" id="PTHR45713">
    <property type="entry name" value="FTP DOMAIN-CONTAINING PROTEIN"/>
    <property type="match status" value="1"/>
</dbReference>
<feature type="domain" description="Fibronectin type-III" evidence="16">
    <location>
        <begin position="701"/>
        <end position="797"/>
    </location>
</feature>
<feature type="domain" description="F5/8 type C" evidence="15">
    <location>
        <begin position="447"/>
        <end position="592"/>
    </location>
</feature>
<evidence type="ECO:0000259" key="16">
    <source>
        <dbReference type="PROSITE" id="PS50853"/>
    </source>
</evidence>
<evidence type="ECO:0000256" key="7">
    <source>
        <dbReference type="ARBA" id="ARBA00022729"/>
    </source>
</evidence>
<dbReference type="PROSITE" id="PS50853">
    <property type="entry name" value="FN3"/>
    <property type="match status" value="4"/>
</dbReference>
<comment type="subcellular location">
    <subcellularLocation>
        <location evidence="2">Membrane</location>
        <topology evidence="2">Single-pass type I membrane protein</topology>
    </subcellularLocation>
</comment>
<keyword evidence="9" id="KW-0106">Calcium</keyword>
<dbReference type="CDD" id="cd00063">
    <property type="entry name" value="FN3"/>
    <property type="match status" value="3"/>
</dbReference>
<dbReference type="InterPro" id="IPR000421">
    <property type="entry name" value="FA58C"/>
</dbReference>
<evidence type="ECO:0000256" key="14">
    <source>
        <dbReference type="SAM" id="MobiDB-lite"/>
    </source>
</evidence>
<dbReference type="Pfam" id="PF22633">
    <property type="entry name" value="F5_F8_type_C_2"/>
    <property type="match status" value="1"/>
</dbReference>
<dbReference type="EMBL" id="CALNXK010000209">
    <property type="protein sequence ID" value="CAH3176120.1"/>
    <property type="molecule type" value="Genomic_DNA"/>
</dbReference>
<dbReference type="InterPro" id="IPR036116">
    <property type="entry name" value="FN3_sf"/>
</dbReference>
<dbReference type="SMART" id="SM00231">
    <property type="entry name" value="FA58C"/>
    <property type="match status" value="2"/>
</dbReference>
<evidence type="ECO:0000256" key="3">
    <source>
        <dbReference type="ARBA" id="ARBA00010147"/>
    </source>
</evidence>
<keyword evidence="10" id="KW-1133">Transmembrane helix</keyword>
<dbReference type="Proteomes" id="UP001159405">
    <property type="component" value="Unassembled WGS sequence"/>
</dbReference>
<comment type="subunit">
    <text evidence="4">Homotrimer.</text>
</comment>
<gene>
    <name evidence="17" type="ORF">PLOB_00017491</name>
</gene>
<feature type="domain" description="Fibronectin type-III" evidence="16">
    <location>
        <begin position="879"/>
        <end position="976"/>
    </location>
</feature>
<evidence type="ECO:0000256" key="13">
    <source>
        <dbReference type="ARBA" id="ARBA00023180"/>
    </source>
</evidence>
<evidence type="ECO:0000256" key="2">
    <source>
        <dbReference type="ARBA" id="ARBA00004479"/>
    </source>
</evidence>
<evidence type="ECO:0000256" key="5">
    <source>
        <dbReference type="ARBA" id="ARBA00022692"/>
    </source>
</evidence>
<name>A0ABN8R9Q9_9CNID</name>
<feature type="region of interest" description="Disordered" evidence="14">
    <location>
        <begin position="465"/>
        <end position="491"/>
    </location>
</feature>
<accession>A0ABN8R9Q9</accession>
<dbReference type="SMART" id="SM00060">
    <property type="entry name" value="FN3"/>
    <property type="match status" value="4"/>
</dbReference>
<evidence type="ECO:0000256" key="8">
    <source>
        <dbReference type="ARBA" id="ARBA00022734"/>
    </source>
</evidence>
<evidence type="ECO:0000256" key="4">
    <source>
        <dbReference type="ARBA" id="ARBA00011233"/>
    </source>
</evidence>
<sequence length="1226" mass="135548">VFFWGGGVGYQGDCIDLDLGIGSGKIPDNNITASSEISEAKNGRLNEQKAWCASTGDAKPYLQIDLESIHILCAVSTQGNPNADQWIETYIIQVSTDGTTWTDYEELGQNKTFTGNKDRNTENKNILSEGVLAKTLRFVGQTSHNRFCLRTEIYGVKLKPENLAFGKRTEQSSTCCGASSWKAVDGNVTTNFDPGAQCAHTQQDNPSWWWVDLGSDNVPVSEVLIVNRFSRLTLGLSFCSIITGNIEDAETNPACNGQYTFIQFIASAVCYKNPLTTGRYLGIKTTKKQFLQLCEVEVYSRENLAYQKNTIQSSTYNDQGASGHAVDGNSDTRWNRGSCAHTREEKQPWWRVDLGNVELVNEVYVVNRGDCCGSRLNPFEIRVGVNSSNGGITNPKCGDGYSVPPNQGASFFCRPSLFGRYVTIRIPERTEALTLCEVEVYSARRACQIQAIGLASSDAIPDNSFSASTHRSGNEASKGRLNGNGAWSPSGNSDDNDYLQIDLKDQFFICAVATQGSSANHWTKKYKLRYSVDNSTWLTYQENDTDKIFNANDGEGDIVKHSLVGKVRARFIRFHPTEFEAEKALRVEVYGILTTTAPSRAPTSFIVTPASSTSVQASWQLPTVDFQAITGFRLLYRNLSSVEDPLTVITIEGYSTLSHEVTGLGIFTKYEFQVLAFSIMGDGPSSAVKTVRTNAEAPSQAPANLVVTVNNSTSVLANWQLPPGISQNGVILGFTLYYRINGTSGQANTVTVHDGTVLSTTITGLAKFTGYEFQVSSFTNAGDGPRSSVVTERTSEDGKTLNMHQLNVWRSNHARIRFITPEIKQLMKTHEYRHKKAMKANDKLHWNAFRFFIQEYYYDLFVYYKIFECFFFLIAPSFGPDTVFTTELNETTFNISWAPLPTEKSNGIVVLYEANAELVPTRGRSRRAVASSKGVSTTETFAVFYDFLTCSQYSISVRAFTAVGPGPYGTATLLQTSRPAAPRVSVAMIEETKVRLEWTPPTNVRAGGVKYKVKYTGTKDYNTSFLDIGEHDAQEETNYLLENLVPGTLYKFKVSGESVCVERQPTAVDVTTKISAPLAPYVGEITDISASKTSAVIQLWPAEQRNGPISAYQVVVLKVAYCNKNLPPDFDSKLKNSEGASQYNIDFYVSAEISNDPVHETTWTFTVGDEKYYGAYKNTALQQGEDYIVFQRALTDDRTEKVVLKGNPIKVAKISVTKGESCNVLL</sequence>
<organism evidence="17 18">
    <name type="scientific">Porites lobata</name>
    <dbReference type="NCBI Taxonomy" id="104759"/>
    <lineage>
        <taxon>Eukaryota</taxon>
        <taxon>Metazoa</taxon>
        <taxon>Cnidaria</taxon>
        <taxon>Anthozoa</taxon>
        <taxon>Hexacorallia</taxon>
        <taxon>Scleractinia</taxon>
        <taxon>Fungiina</taxon>
        <taxon>Poritidae</taxon>
        <taxon>Porites</taxon>
    </lineage>
</organism>
<evidence type="ECO:0000256" key="9">
    <source>
        <dbReference type="ARBA" id="ARBA00022837"/>
    </source>
</evidence>
<feature type="domain" description="Fibronectin type-III" evidence="16">
    <location>
        <begin position="978"/>
        <end position="1077"/>
    </location>
</feature>
<dbReference type="InterPro" id="IPR051941">
    <property type="entry name" value="BG_Antigen-Binding_Lectin"/>
</dbReference>
<dbReference type="PROSITE" id="PS01285">
    <property type="entry name" value="FA58C_1"/>
    <property type="match status" value="2"/>
</dbReference>
<evidence type="ECO:0000256" key="10">
    <source>
        <dbReference type="ARBA" id="ARBA00022989"/>
    </source>
</evidence>
<keyword evidence="7" id="KW-0732">Signal</keyword>
<evidence type="ECO:0000256" key="1">
    <source>
        <dbReference type="ARBA" id="ARBA00002219"/>
    </source>
</evidence>
<evidence type="ECO:0000256" key="6">
    <source>
        <dbReference type="ARBA" id="ARBA00022723"/>
    </source>
</evidence>
<keyword evidence="13" id="KW-0325">Glycoprotein</keyword>
<dbReference type="SMART" id="SM00607">
    <property type="entry name" value="FTP"/>
    <property type="match status" value="2"/>
</dbReference>
<dbReference type="PANTHER" id="PTHR45713:SF6">
    <property type="entry name" value="F5_8 TYPE C DOMAIN-CONTAINING PROTEIN"/>
    <property type="match status" value="1"/>
</dbReference>
<dbReference type="InterPro" id="IPR006585">
    <property type="entry name" value="FTP1"/>
</dbReference>
<protein>
    <submittedName>
        <fullName evidence="17">Uncharacterized protein</fullName>
    </submittedName>
</protein>
<keyword evidence="6" id="KW-0479">Metal-binding</keyword>
<dbReference type="InterPro" id="IPR003961">
    <property type="entry name" value="FN3_dom"/>
</dbReference>
<feature type="domain" description="F5/8 type C" evidence="15">
    <location>
        <begin position="294"/>
        <end position="443"/>
    </location>
</feature>
<dbReference type="Pfam" id="PF23144">
    <property type="entry name" value="Fn3_PTPRU"/>
    <property type="match status" value="1"/>
</dbReference>
<keyword evidence="12" id="KW-1015">Disulfide bond</keyword>
<feature type="domain" description="F5/8 type C" evidence="15">
    <location>
        <begin position="14"/>
        <end position="156"/>
    </location>
</feature>
<dbReference type="PROSITE" id="PS50022">
    <property type="entry name" value="FA58C_3"/>
    <property type="match status" value="3"/>
</dbReference>
<dbReference type="Gene3D" id="2.60.120.260">
    <property type="entry name" value="Galactose-binding domain-like"/>
    <property type="match status" value="4"/>
</dbReference>
<keyword evidence="11" id="KW-0472">Membrane</keyword>
<evidence type="ECO:0000259" key="15">
    <source>
        <dbReference type="PROSITE" id="PS50022"/>
    </source>
</evidence>
<evidence type="ECO:0000313" key="17">
    <source>
        <dbReference type="EMBL" id="CAH3176120.1"/>
    </source>
</evidence>